<reference evidence="4 5" key="1">
    <citation type="journal article" date="2019" name="Int. J. Syst. Evol. Microbiol.">
        <title>Capsulimonas corticalis gen. nov., sp. nov., an aerobic capsulated bacterium, of a novel bacterial order, Capsulimonadales ord. nov., of the class Armatimonadia of the phylum Armatimonadetes.</title>
        <authorList>
            <person name="Li J."/>
            <person name="Kudo C."/>
            <person name="Tonouchi A."/>
        </authorList>
    </citation>
    <scope>NUCLEOTIDE SEQUENCE [LARGE SCALE GENOMIC DNA]</scope>
    <source>
        <strain evidence="4 5">AX-7</strain>
    </source>
</reference>
<dbReference type="Gene3D" id="3.40.50.1700">
    <property type="entry name" value="Glycoside hydrolase family 3 C-terminal domain"/>
    <property type="match status" value="2"/>
</dbReference>
<dbReference type="Pfam" id="PF00933">
    <property type="entry name" value="Glyco_hydro_3"/>
    <property type="match status" value="1"/>
</dbReference>
<evidence type="ECO:0000313" key="4">
    <source>
        <dbReference type="EMBL" id="BDI30250.1"/>
    </source>
</evidence>
<gene>
    <name evidence="4" type="ORF">CCAX7_23010</name>
</gene>
<dbReference type="OrthoDB" id="9781691at2"/>
<dbReference type="InterPro" id="IPR036881">
    <property type="entry name" value="Glyco_hydro_3_C_sf"/>
</dbReference>
<dbReference type="PRINTS" id="PR00133">
    <property type="entry name" value="GLHYDRLASE3"/>
</dbReference>
<keyword evidence="5" id="KW-1185">Reference proteome</keyword>
<dbReference type="Pfam" id="PF01915">
    <property type="entry name" value="Glyco_hydro_3_C"/>
    <property type="match status" value="1"/>
</dbReference>
<dbReference type="GO" id="GO:0009044">
    <property type="term" value="F:xylan 1,4-beta-xylosidase activity"/>
    <property type="evidence" value="ECO:0007669"/>
    <property type="project" value="InterPro"/>
</dbReference>
<name>A0A402CV31_9BACT</name>
<dbReference type="SMART" id="SM01217">
    <property type="entry name" value="Fn3_like"/>
    <property type="match status" value="1"/>
</dbReference>
<keyword evidence="2" id="KW-0732">Signal</keyword>
<dbReference type="Pfam" id="PF14310">
    <property type="entry name" value="Fn3-like"/>
    <property type="match status" value="1"/>
</dbReference>
<dbReference type="InterPro" id="IPR026891">
    <property type="entry name" value="Fn3-like"/>
</dbReference>
<dbReference type="PANTHER" id="PTHR42721:SF3">
    <property type="entry name" value="BETA-D-XYLOSIDASE 5-RELATED"/>
    <property type="match status" value="1"/>
</dbReference>
<proteinExistence type="inferred from homology"/>
<keyword evidence="3" id="KW-0378">Hydrolase</keyword>
<dbReference type="EMBL" id="AP025739">
    <property type="protein sequence ID" value="BDI30250.1"/>
    <property type="molecule type" value="Genomic_DNA"/>
</dbReference>
<accession>A0A402CV31</accession>
<dbReference type="SMART" id="SM00758">
    <property type="entry name" value="PA14"/>
    <property type="match status" value="1"/>
</dbReference>
<dbReference type="Proteomes" id="UP000287394">
    <property type="component" value="Chromosome"/>
</dbReference>
<dbReference type="InterPro" id="IPR036962">
    <property type="entry name" value="Glyco_hydro_3_N_sf"/>
</dbReference>
<evidence type="ECO:0000256" key="2">
    <source>
        <dbReference type="ARBA" id="ARBA00022729"/>
    </source>
</evidence>
<dbReference type="InterPro" id="IPR002772">
    <property type="entry name" value="Glyco_hydro_3_C"/>
</dbReference>
<dbReference type="InterPro" id="IPR044993">
    <property type="entry name" value="BXL"/>
</dbReference>
<dbReference type="InterPro" id="IPR013783">
    <property type="entry name" value="Ig-like_fold"/>
</dbReference>
<dbReference type="InterPro" id="IPR011658">
    <property type="entry name" value="PA14_dom"/>
</dbReference>
<sequence length="888" mass="96244">MRPTLYSPAKRAAATRRHRLRCLSLLAASAAFLTPSGASAQAKFPFQDSALPIEQRVNDIVSRMTLPEKAAQMGTDAPAIPRLGIPAYYWWSESLHGYAYGGKSFDTVFPEPIGLAATFDIPLHAKVASAIGDEDRAEFNRTNAEGKPTPFYGLTFFAPNINIFRDPRWGRGQETYGEDPYLTAQFGVTYIRGLQGDDPKYFKVIATAKHYAVHSGPEPERHVFNAVVSPYDLHDTYLPAFKAAVTDGHVYSLMSAYSSLYGVPDPASDLLLQKLLRDQWGFQGYVVSDCGAITDISNSHKFAPSIEAGSALAVKAGTDLACDSAYNSLPAAVAQGLITEAEIDKSLKRLFTARFKLGLFDPPTQNPYASIPASVIESPEHRALALQAARESIVLLKNNKDFLPLSPKIKSLAVIGPNADDTVVQEGNYHGVSSHEVSVLDGIRKRAGDSVKVTYVHGSGLLKAQDSAPIPSEALSSDGKPGLKGEYFANKNLEGAPTATRQDANINFNFAQEPIAGVEHTNFSVRWTGTLTALKDANYTLTISGDDGYRLFIDGKNVAEDWSSHAVTSRDYALTLKAGQSVPIRVEYYQEEQGAEVHLSWRDDSSQPFAAAIAAAKASDAVIFVGGISNAIEGEEGTGGNGDRTDLDIPKVQQDLLEALYATKKPIVLVLLNGSALSVNWADDKLPAILDAWYPGEEGGSAVADVLFGDYNPAGRLPVTFYTGVDQLPPFRDYTMQHRTYRYYEGHPLYAFGYGLSYTRFSYSNLKVPKDPAPGAEVVVSADVKNTGKRAGDEVVQLYLRPDPDGIPRLVETGQPMPRLILSGFQRVNLAPGESKTVTFTIKHDQLLLFNAEGVKQMQPGTWQVFVGGGQPDVNSGRGALSAKIEAK</sequence>
<dbReference type="PANTHER" id="PTHR42721">
    <property type="entry name" value="SUGAR HYDROLASE-RELATED"/>
    <property type="match status" value="1"/>
</dbReference>
<dbReference type="InterPro" id="IPR037524">
    <property type="entry name" value="PA14/GLEYA"/>
</dbReference>
<organism evidence="4 5">
    <name type="scientific">Capsulimonas corticalis</name>
    <dbReference type="NCBI Taxonomy" id="2219043"/>
    <lineage>
        <taxon>Bacteria</taxon>
        <taxon>Bacillati</taxon>
        <taxon>Armatimonadota</taxon>
        <taxon>Armatimonadia</taxon>
        <taxon>Capsulimonadales</taxon>
        <taxon>Capsulimonadaceae</taxon>
        <taxon>Capsulimonas</taxon>
    </lineage>
</organism>
<dbReference type="GO" id="GO:0045493">
    <property type="term" value="P:xylan catabolic process"/>
    <property type="evidence" value="ECO:0007669"/>
    <property type="project" value="InterPro"/>
</dbReference>
<dbReference type="GO" id="GO:0031222">
    <property type="term" value="P:arabinan catabolic process"/>
    <property type="evidence" value="ECO:0007669"/>
    <property type="project" value="TreeGrafter"/>
</dbReference>
<dbReference type="Gene3D" id="3.20.20.300">
    <property type="entry name" value="Glycoside hydrolase, family 3, N-terminal domain"/>
    <property type="match status" value="1"/>
</dbReference>
<dbReference type="SUPFAM" id="SSF51445">
    <property type="entry name" value="(Trans)glycosidases"/>
    <property type="match status" value="1"/>
</dbReference>
<dbReference type="KEGG" id="ccot:CCAX7_23010"/>
<evidence type="ECO:0000256" key="3">
    <source>
        <dbReference type="ARBA" id="ARBA00022801"/>
    </source>
</evidence>
<dbReference type="SUPFAM" id="SSF56988">
    <property type="entry name" value="Anthrax protective antigen"/>
    <property type="match status" value="1"/>
</dbReference>
<dbReference type="GO" id="GO:0046556">
    <property type="term" value="F:alpha-L-arabinofuranosidase activity"/>
    <property type="evidence" value="ECO:0007669"/>
    <property type="project" value="TreeGrafter"/>
</dbReference>
<dbReference type="Pfam" id="PF07691">
    <property type="entry name" value="PA14"/>
    <property type="match status" value="1"/>
</dbReference>
<dbReference type="InterPro" id="IPR001764">
    <property type="entry name" value="Glyco_hydro_3_N"/>
</dbReference>
<dbReference type="SUPFAM" id="SSF52279">
    <property type="entry name" value="Beta-D-glucan exohydrolase, C-terminal domain"/>
    <property type="match status" value="1"/>
</dbReference>
<dbReference type="InterPro" id="IPR017853">
    <property type="entry name" value="GH"/>
</dbReference>
<dbReference type="Gene3D" id="2.60.40.10">
    <property type="entry name" value="Immunoglobulins"/>
    <property type="match status" value="1"/>
</dbReference>
<evidence type="ECO:0000313" key="5">
    <source>
        <dbReference type="Proteomes" id="UP000287394"/>
    </source>
</evidence>
<comment type="similarity">
    <text evidence="1">Belongs to the glycosyl hydrolase 3 family.</text>
</comment>
<dbReference type="RefSeq" id="WP_119321220.1">
    <property type="nucleotide sequence ID" value="NZ_AP025739.1"/>
</dbReference>
<evidence type="ECO:0000256" key="1">
    <source>
        <dbReference type="ARBA" id="ARBA00005336"/>
    </source>
</evidence>
<dbReference type="AlphaFoldDB" id="A0A402CV31"/>
<dbReference type="PROSITE" id="PS51820">
    <property type="entry name" value="PA14"/>
    <property type="match status" value="1"/>
</dbReference>
<protein>
    <submittedName>
        <fullName evidence="4">Glucan 1,4-alpha-glucosidase</fullName>
    </submittedName>
</protein>